<evidence type="ECO:0000313" key="2">
    <source>
        <dbReference type="Proteomes" id="UP000799436"/>
    </source>
</evidence>
<sequence length="217" mass="24284">MARRKPAKKQPKQAVCYIMKLPPELRLRIYDFYFQEKLCILRLVRRRTSCKAICAWRKDQSPGTGSGALLRVCRTFHAEAYGVMVANPHLCLILEENTITTLLGGQKHLTTPPKGVDAIFLNDMPSILISLEVTGLPTQLTALQTFFEMIAYGAKVKAVGLTLVGREPLAGVNVVKGMDYYERLTALLDRLVCKEKLNLMSMSPAIAMQMTIAQRAR</sequence>
<organism evidence="1 2">
    <name type="scientific">Teratosphaeria nubilosa</name>
    <dbReference type="NCBI Taxonomy" id="161662"/>
    <lineage>
        <taxon>Eukaryota</taxon>
        <taxon>Fungi</taxon>
        <taxon>Dikarya</taxon>
        <taxon>Ascomycota</taxon>
        <taxon>Pezizomycotina</taxon>
        <taxon>Dothideomycetes</taxon>
        <taxon>Dothideomycetidae</taxon>
        <taxon>Mycosphaerellales</taxon>
        <taxon>Teratosphaeriaceae</taxon>
        <taxon>Teratosphaeria</taxon>
    </lineage>
</organism>
<protein>
    <submittedName>
        <fullName evidence="1">Uncharacterized protein</fullName>
    </submittedName>
</protein>
<evidence type="ECO:0000313" key="1">
    <source>
        <dbReference type="EMBL" id="KAF2766059.1"/>
    </source>
</evidence>
<reference evidence="1" key="1">
    <citation type="journal article" date="2020" name="Stud. Mycol.">
        <title>101 Dothideomycetes genomes: a test case for predicting lifestyles and emergence of pathogens.</title>
        <authorList>
            <person name="Haridas S."/>
            <person name="Albert R."/>
            <person name="Binder M."/>
            <person name="Bloem J."/>
            <person name="Labutti K."/>
            <person name="Salamov A."/>
            <person name="Andreopoulos B."/>
            <person name="Baker S."/>
            <person name="Barry K."/>
            <person name="Bills G."/>
            <person name="Bluhm B."/>
            <person name="Cannon C."/>
            <person name="Castanera R."/>
            <person name="Culley D."/>
            <person name="Daum C."/>
            <person name="Ezra D."/>
            <person name="Gonzalez J."/>
            <person name="Henrissat B."/>
            <person name="Kuo A."/>
            <person name="Liang C."/>
            <person name="Lipzen A."/>
            <person name="Lutzoni F."/>
            <person name="Magnuson J."/>
            <person name="Mondo S."/>
            <person name="Nolan M."/>
            <person name="Ohm R."/>
            <person name="Pangilinan J."/>
            <person name="Park H.-J."/>
            <person name="Ramirez L."/>
            <person name="Alfaro M."/>
            <person name="Sun H."/>
            <person name="Tritt A."/>
            <person name="Yoshinaga Y."/>
            <person name="Zwiers L.-H."/>
            <person name="Turgeon B."/>
            <person name="Goodwin S."/>
            <person name="Spatafora J."/>
            <person name="Crous P."/>
            <person name="Grigoriev I."/>
        </authorList>
    </citation>
    <scope>NUCLEOTIDE SEQUENCE</scope>
    <source>
        <strain evidence="1">CBS 116005</strain>
    </source>
</reference>
<name>A0A6G1L0J6_9PEZI</name>
<dbReference type="AlphaFoldDB" id="A0A6G1L0J6"/>
<dbReference type="Proteomes" id="UP000799436">
    <property type="component" value="Unassembled WGS sequence"/>
</dbReference>
<accession>A0A6G1L0J6</accession>
<dbReference type="OrthoDB" id="10427668at2759"/>
<dbReference type="EMBL" id="ML995878">
    <property type="protein sequence ID" value="KAF2766059.1"/>
    <property type="molecule type" value="Genomic_DNA"/>
</dbReference>
<keyword evidence="2" id="KW-1185">Reference proteome</keyword>
<proteinExistence type="predicted"/>
<gene>
    <name evidence="1" type="ORF">EJ03DRAFT_330448</name>
</gene>